<dbReference type="EMBL" id="CAKLDI010000001">
    <property type="protein sequence ID" value="CAH0534699.1"/>
    <property type="molecule type" value="Genomic_DNA"/>
</dbReference>
<proteinExistence type="predicted"/>
<name>A0ABN8DUI8_9VIBR</name>
<organism evidence="1 2">
    <name type="scientific">Vibrio stylophorae</name>
    <dbReference type="NCBI Taxonomy" id="659351"/>
    <lineage>
        <taxon>Bacteria</taxon>
        <taxon>Pseudomonadati</taxon>
        <taxon>Pseudomonadota</taxon>
        <taxon>Gammaproteobacteria</taxon>
        <taxon>Vibrionales</taxon>
        <taxon>Vibrionaceae</taxon>
        <taxon>Vibrio</taxon>
    </lineage>
</organism>
<dbReference type="InterPro" id="IPR019620">
    <property type="entry name" value="Metal-bd_prot_put"/>
</dbReference>
<dbReference type="RefSeq" id="WP_237467730.1">
    <property type="nucleotide sequence ID" value="NZ_CAKLDI010000001.1"/>
</dbReference>
<dbReference type="NCBIfam" id="TIGR03853">
    <property type="entry name" value="matur_matur"/>
    <property type="match status" value="1"/>
</dbReference>
<protein>
    <recommendedName>
        <fullName evidence="3">Metal-binding protein</fullName>
    </recommendedName>
</protein>
<sequence length="81" mass="9283">MTTTTDSIHGHDLIHYVAEHQPTESALIAHFMAQYGDTLRFHTCSQQNITIEELLTFLKKRKKIVEHGGVLQVNAERLCQH</sequence>
<evidence type="ECO:0000313" key="2">
    <source>
        <dbReference type="Proteomes" id="UP000838672"/>
    </source>
</evidence>
<evidence type="ECO:0000313" key="1">
    <source>
        <dbReference type="EMBL" id="CAH0534699.1"/>
    </source>
</evidence>
<dbReference type="Pfam" id="PF10678">
    <property type="entry name" value="DUF2492"/>
    <property type="match status" value="1"/>
</dbReference>
<gene>
    <name evidence="1" type="ORF">VST7929_02649</name>
</gene>
<keyword evidence="2" id="KW-1185">Reference proteome</keyword>
<dbReference type="Proteomes" id="UP000838672">
    <property type="component" value="Unassembled WGS sequence"/>
</dbReference>
<accession>A0ABN8DUI8</accession>
<evidence type="ECO:0008006" key="3">
    <source>
        <dbReference type="Google" id="ProtNLM"/>
    </source>
</evidence>
<reference evidence="1" key="1">
    <citation type="submission" date="2021-11" db="EMBL/GenBank/DDBJ databases">
        <authorList>
            <person name="Rodrigo-Torres L."/>
            <person name="Arahal R. D."/>
            <person name="Lucena T."/>
        </authorList>
    </citation>
    <scope>NUCLEOTIDE SEQUENCE</scope>
    <source>
        <strain evidence="1">CECT 7929</strain>
    </source>
</reference>
<comment type="caution">
    <text evidence="1">The sequence shown here is derived from an EMBL/GenBank/DDBJ whole genome shotgun (WGS) entry which is preliminary data.</text>
</comment>